<dbReference type="Pfam" id="PF22613">
    <property type="entry name" value="Transketolase_C_1"/>
    <property type="match status" value="1"/>
</dbReference>
<dbReference type="RefSeq" id="WP_266152700.1">
    <property type="nucleotide sequence ID" value="NZ_JACHXV010000002.1"/>
</dbReference>
<keyword evidence="4 10" id="KW-0808">Transferase</keyword>
<dbReference type="InterPro" id="IPR033247">
    <property type="entry name" value="Transketolase_fam"/>
</dbReference>
<keyword evidence="11" id="KW-1185">Reference proteome</keyword>
<evidence type="ECO:0000256" key="6">
    <source>
        <dbReference type="ARBA" id="ARBA00022842"/>
    </source>
</evidence>
<gene>
    <name evidence="10" type="ORF">FHR90_000655</name>
</gene>
<dbReference type="GO" id="GO:0005829">
    <property type="term" value="C:cytosol"/>
    <property type="evidence" value="ECO:0007669"/>
    <property type="project" value="TreeGrafter"/>
</dbReference>
<keyword evidence="6" id="KW-0460">Magnesium</keyword>
<sequence>MREADITIPVAYAPAATPDHSPANAPGDAIRRLARIAGLSEADAADDPLGLRMADVAAVLWQQALRFDAADPGWADRDRFVLSAPRHSFLLYALLHLTGHEGIELRDLRRFGRLNSPTARQAAHGLHPAIEASVGPPGQGLAMGAGMALAERMLAGRFGRSLVDHRIWVMAGAADLAAGVAQEAAALAGRMGLERLTVLFEETDPEEGRLHAARFAACGWSVRRVARDDAEAIASALAAAQRGRRPALIACAGASTAAGGGGQVSDWVETGRRNTGTRRGWLKRLKTHARREEFLRLQAGRLPQDWKPVWLDRAAHEPRRLPHQPDAQAGLPPVLHTLLPELVGLSARHEGETGAACVPARPGAELACGTQEHGMAGLLNGLALHGGLRGIGIASFVSVDRMRVALRLAALMRLGVIYLLADDGLSRGEDGPAFQPVEQLASLRAMPNVAVFRPGDPSELAECWTLALERTEGPSVIALGRGALPRLREVGGGLGAVIGPLESSPAPLPCAMGGYVLREARARRMATLIATGAELPVALAARDILRGSGIDVAVVSLPCWELFARTPADYRARVLGEVPRFGIEAASGFGWERWLGDGGVFIGMDGFGASAPAPDLYRHFGITPDAVADAVRRALG</sequence>
<dbReference type="SMART" id="SM00861">
    <property type="entry name" value="Transket_pyr"/>
    <property type="match status" value="1"/>
</dbReference>
<comment type="cofactor">
    <cofactor evidence="2">
        <name>thiamine diphosphate</name>
        <dbReference type="ChEBI" id="CHEBI:58937"/>
    </cofactor>
</comment>
<dbReference type="PANTHER" id="PTHR43522:SF2">
    <property type="entry name" value="TRANSKETOLASE 1-RELATED"/>
    <property type="match status" value="1"/>
</dbReference>
<comment type="cofactor">
    <cofactor evidence="1">
        <name>Mg(2+)</name>
        <dbReference type="ChEBI" id="CHEBI:18420"/>
    </cofactor>
</comment>
<dbReference type="CDD" id="cd07033">
    <property type="entry name" value="TPP_PYR_DXS_TK_like"/>
    <property type="match status" value="1"/>
</dbReference>
<organism evidence="10 11">
    <name type="scientific">Endobacter medicaginis</name>
    <dbReference type="NCBI Taxonomy" id="1181271"/>
    <lineage>
        <taxon>Bacteria</taxon>
        <taxon>Pseudomonadati</taxon>
        <taxon>Pseudomonadota</taxon>
        <taxon>Alphaproteobacteria</taxon>
        <taxon>Acetobacterales</taxon>
        <taxon>Acetobacteraceae</taxon>
        <taxon>Endobacter</taxon>
    </lineage>
</organism>
<evidence type="ECO:0000256" key="7">
    <source>
        <dbReference type="ARBA" id="ARBA00023052"/>
    </source>
</evidence>
<dbReference type="SUPFAM" id="SSF52922">
    <property type="entry name" value="TK C-terminal domain-like"/>
    <property type="match status" value="1"/>
</dbReference>
<comment type="catalytic activity">
    <reaction evidence="8">
        <text>D-sedoheptulose 7-phosphate + D-glyceraldehyde 3-phosphate = aldehydo-D-ribose 5-phosphate + D-xylulose 5-phosphate</text>
        <dbReference type="Rhea" id="RHEA:10508"/>
        <dbReference type="ChEBI" id="CHEBI:57483"/>
        <dbReference type="ChEBI" id="CHEBI:57737"/>
        <dbReference type="ChEBI" id="CHEBI:58273"/>
        <dbReference type="ChEBI" id="CHEBI:59776"/>
        <dbReference type="EC" id="2.2.1.1"/>
    </reaction>
</comment>
<dbReference type="EMBL" id="JACHXV010000002">
    <property type="protein sequence ID" value="MBB3172841.1"/>
    <property type="molecule type" value="Genomic_DNA"/>
</dbReference>
<dbReference type="PANTHER" id="PTHR43522">
    <property type="entry name" value="TRANSKETOLASE"/>
    <property type="match status" value="1"/>
</dbReference>
<evidence type="ECO:0000256" key="2">
    <source>
        <dbReference type="ARBA" id="ARBA00001964"/>
    </source>
</evidence>
<dbReference type="GO" id="GO:0046872">
    <property type="term" value="F:metal ion binding"/>
    <property type="evidence" value="ECO:0007669"/>
    <property type="project" value="UniProtKB-KW"/>
</dbReference>
<dbReference type="AlphaFoldDB" id="A0A839UZY5"/>
<evidence type="ECO:0000256" key="8">
    <source>
        <dbReference type="ARBA" id="ARBA00049473"/>
    </source>
</evidence>
<feature type="domain" description="Transketolase-like pyrimidine-binding" evidence="9">
    <location>
        <begin position="325"/>
        <end position="487"/>
    </location>
</feature>
<dbReference type="InterPro" id="IPR029061">
    <property type="entry name" value="THDP-binding"/>
</dbReference>
<evidence type="ECO:0000256" key="4">
    <source>
        <dbReference type="ARBA" id="ARBA00022679"/>
    </source>
</evidence>
<reference evidence="10 11" key="1">
    <citation type="submission" date="2020-08" db="EMBL/GenBank/DDBJ databases">
        <title>Genomic Encyclopedia of Type Strains, Phase III (KMG-III): the genomes of soil and plant-associated and newly described type strains.</title>
        <authorList>
            <person name="Whitman W."/>
        </authorList>
    </citation>
    <scope>NUCLEOTIDE SEQUENCE [LARGE SCALE GENOMIC DNA]</scope>
    <source>
        <strain evidence="10 11">CECT 8088</strain>
    </source>
</reference>
<dbReference type="InterPro" id="IPR009014">
    <property type="entry name" value="Transketo_C/PFOR_II"/>
</dbReference>
<dbReference type="Pfam" id="PF02779">
    <property type="entry name" value="Transket_pyr"/>
    <property type="match status" value="1"/>
</dbReference>
<accession>A0A839UZY5</accession>
<dbReference type="SUPFAM" id="SSF52518">
    <property type="entry name" value="Thiamin diphosphate-binding fold (THDP-binding)"/>
    <property type="match status" value="2"/>
</dbReference>
<dbReference type="Gene3D" id="3.40.50.970">
    <property type="match status" value="2"/>
</dbReference>
<dbReference type="InterPro" id="IPR005474">
    <property type="entry name" value="Transketolase_N"/>
</dbReference>
<dbReference type="Pfam" id="PF00456">
    <property type="entry name" value="Transketolase_N"/>
    <property type="match status" value="1"/>
</dbReference>
<comment type="caution">
    <text evidence="10">The sequence shown here is derived from an EMBL/GenBank/DDBJ whole genome shotgun (WGS) entry which is preliminary data.</text>
</comment>
<dbReference type="GO" id="GO:0006098">
    <property type="term" value="P:pentose-phosphate shunt"/>
    <property type="evidence" value="ECO:0007669"/>
    <property type="project" value="TreeGrafter"/>
</dbReference>
<dbReference type="GO" id="GO:0004802">
    <property type="term" value="F:transketolase activity"/>
    <property type="evidence" value="ECO:0007669"/>
    <property type="project" value="UniProtKB-EC"/>
</dbReference>
<keyword evidence="7" id="KW-0786">Thiamine pyrophosphate</keyword>
<evidence type="ECO:0000256" key="3">
    <source>
        <dbReference type="ARBA" id="ARBA00007131"/>
    </source>
</evidence>
<comment type="similarity">
    <text evidence="3">Belongs to the transketolase family.</text>
</comment>
<dbReference type="InterPro" id="IPR055152">
    <property type="entry name" value="Transketolase-like_C_2"/>
</dbReference>
<evidence type="ECO:0000313" key="11">
    <source>
        <dbReference type="Proteomes" id="UP000557688"/>
    </source>
</evidence>
<dbReference type="InterPro" id="IPR005475">
    <property type="entry name" value="Transketolase-like_Pyr-bd"/>
</dbReference>
<dbReference type="Proteomes" id="UP000557688">
    <property type="component" value="Unassembled WGS sequence"/>
</dbReference>
<dbReference type="Gene3D" id="3.40.50.920">
    <property type="match status" value="1"/>
</dbReference>
<evidence type="ECO:0000256" key="5">
    <source>
        <dbReference type="ARBA" id="ARBA00022723"/>
    </source>
</evidence>
<proteinExistence type="inferred from homology"/>
<protein>
    <submittedName>
        <fullName evidence="10">Transketolase</fullName>
        <ecNumber evidence="10">2.2.1.1</ecNumber>
    </submittedName>
</protein>
<name>A0A839UZY5_9PROT</name>
<dbReference type="EC" id="2.2.1.1" evidence="10"/>
<keyword evidence="5" id="KW-0479">Metal-binding</keyword>
<evidence type="ECO:0000259" key="9">
    <source>
        <dbReference type="SMART" id="SM00861"/>
    </source>
</evidence>
<evidence type="ECO:0000256" key="1">
    <source>
        <dbReference type="ARBA" id="ARBA00001946"/>
    </source>
</evidence>
<evidence type="ECO:0000313" key="10">
    <source>
        <dbReference type="EMBL" id="MBB3172841.1"/>
    </source>
</evidence>